<gene>
    <name evidence="1" type="ORF">E6W39_07575</name>
</gene>
<reference evidence="1 2" key="1">
    <citation type="submission" date="2019-06" db="EMBL/GenBank/DDBJ databases">
        <title>Description of Kitasatospora acidophila sp. nov. isolated from pine grove soil, and reclassification of Streptomyces novaecaesareae to Kitasatospora novaeceasareae comb. nov.</title>
        <authorList>
            <person name="Kim M.J."/>
        </authorList>
    </citation>
    <scope>NUCLEOTIDE SEQUENCE [LARGE SCALE GENOMIC DNA]</scope>
    <source>
        <strain evidence="1 2">MMS16-CNU292</strain>
    </source>
</reference>
<organism evidence="1 2">
    <name type="scientific">Kitasatospora acidiphila</name>
    <dbReference type="NCBI Taxonomy" id="2567942"/>
    <lineage>
        <taxon>Bacteria</taxon>
        <taxon>Bacillati</taxon>
        <taxon>Actinomycetota</taxon>
        <taxon>Actinomycetes</taxon>
        <taxon>Kitasatosporales</taxon>
        <taxon>Streptomycetaceae</taxon>
        <taxon>Kitasatospora</taxon>
    </lineage>
</organism>
<dbReference type="NCBIfam" id="NF033525">
    <property type="entry name" value="lasso_albusnod"/>
    <property type="match status" value="1"/>
</dbReference>
<evidence type="ECO:0000313" key="2">
    <source>
        <dbReference type="Proteomes" id="UP000319103"/>
    </source>
</evidence>
<dbReference type="EMBL" id="VIGB01000003">
    <property type="protein sequence ID" value="TQF02159.1"/>
    <property type="molecule type" value="Genomic_DNA"/>
</dbReference>
<proteinExistence type="predicted"/>
<evidence type="ECO:0000313" key="1">
    <source>
        <dbReference type="EMBL" id="TQF02159.1"/>
    </source>
</evidence>
<accession>A0A540VZG5</accession>
<dbReference type="AlphaFoldDB" id="A0A540VZG5"/>
<name>A0A540VZG5_9ACTN</name>
<dbReference type="Proteomes" id="UP000319103">
    <property type="component" value="Unassembled WGS sequence"/>
</dbReference>
<comment type="caution">
    <text evidence="1">The sequence shown here is derived from an EMBL/GenBank/DDBJ whole genome shotgun (WGS) entry which is preliminary data.</text>
</comment>
<keyword evidence="2" id="KW-1185">Reference proteome</keyword>
<dbReference type="OrthoDB" id="4264270at2"/>
<dbReference type="RefSeq" id="WP_141632862.1">
    <property type="nucleotide sequence ID" value="NZ_VIGB01000003.1"/>
</dbReference>
<sequence>MNEPIFETDTDDVLMVEIGEAVNLTEGQGSGHSEDKRRAYNS</sequence>
<protein>
    <submittedName>
        <fullName evidence="1">Albusnodin family lasso peptide</fullName>
    </submittedName>
</protein>